<dbReference type="AlphaFoldDB" id="A0A9Q1H4W4"/>
<proteinExistence type="predicted"/>
<evidence type="ECO:0000256" key="1">
    <source>
        <dbReference type="SAM" id="Coils"/>
    </source>
</evidence>
<comment type="caution">
    <text evidence="2">The sequence shown here is derived from an EMBL/GenBank/DDBJ whole genome shotgun (WGS) entry which is preliminary data.</text>
</comment>
<accession>A0A9Q1H4W4</accession>
<keyword evidence="3" id="KW-1185">Reference proteome</keyword>
<evidence type="ECO:0000313" key="3">
    <source>
        <dbReference type="Proteomes" id="UP001152320"/>
    </source>
</evidence>
<dbReference type="EMBL" id="JAIZAY010000009">
    <property type="protein sequence ID" value="KAJ8035577.1"/>
    <property type="molecule type" value="Genomic_DNA"/>
</dbReference>
<reference evidence="2" key="1">
    <citation type="submission" date="2021-10" db="EMBL/GenBank/DDBJ databases">
        <title>Tropical sea cucumber genome reveals ecological adaptation and Cuvierian tubules defense mechanism.</title>
        <authorList>
            <person name="Chen T."/>
        </authorList>
    </citation>
    <scope>NUCLEOTIDE SEQUENCE</scope>
    <source>
        <strain evidence="2">Nanhai2018</strain>
        <tissue evidence="2">Muscle</tissue>
    </source>
</reference>
<feature type="coiled-coil region" evidence="1">
    <location>
        <begin position="36"/>
        <end position="63"/>
    </location>
</feature>
<organism evidence="2 3">
    <name type="scientific">Holothuria leucospilota</name>
    <name type="common">Black long sea cucumber</name>
    <name type="synonym">Mertensiothuria leucospilota</name>
    <dbReference type="NCBI Taxonomy" id="206669"/>
    <lineage>
        <taxon>Eukaryota</taxon>
        <taxon>Metazoa</taxon>
        <taxon>Echinodermata</taxon>
        <taxon>Eleutherozoa</taxon>
        <taxon>Echinozoa</taxon>
        <taxon>Holothuroidea</taxon>
        <taxon>Aspidochirotacea</taxon>
        <taxon>Aspidochirotida</taxon>
        <taxon>Holothuriidae</taxon>
        <taxon>Holothuria</taxon>
    </lineage>
</organism>
<dbReference type="Proteomes" id="UP001152320">
    <property type="component" value="Chromosome 9"/>
</dbReference>
<protein>
    <submittedName>
        <fullName evidence="2">Uncharacterized protein</fullName>
    </submittedName>
</protein>
<evidence type="ECO:0000313" key="2">
    <source>
        <dbReference type="EMBL" id="KAJ8035577.1"/>
    </source>
</evidence>
<sequence>MPTRQSKQSLAEVASLVIAGLLSSDAFKALIEKSVLKAFERKIDNMQNLIDKLKSRIFHLEQKADKNHKSMR</sequence>
<gene>
    <name evidence="2" type="ORF">HOLleu_19300</name>
</gene>
<keyword evidence="1" id="KW-0175">Coiled coil</keyword>
<name>A0A9Q1H4W4_HOLLE</name>